<evidence type="ECO:0000313" key="3">
    <source>
        <dbReference type="Proteomes" id="UP000796880"/>
    </source>
</evidence>
<dbReference type="InterPro" id="IPR003676">
    <property type="entry name" value="SAUR_fam"/>
</dbReference>
<organism evidence="2 3">
    <name type="scientific">Rhamnella rubrinervis</name>
    <dbReference type="NCBI Taxonomy" id="2594499"/>
    <lineage>
        <taxon>Eukaryota</taxon>
        <taxon>Viridiplantae</taxon>
        <taxon>Streptophyta</taxon>
        <taxon>Embryophyta</taxon>
        <taxon>Tracheophyta</taxon>
        <taxon>Spermatophyta</taxon>
        <taxon>Magnoliopsida</taxon>
        <taxon>eudicotyledons</taxon>
        <taxon>Gunneridae</taxon>
        <taxon>Pentapetalae</taxon>
        <taxon>rosids</taxon>
        <taxon>fabids</taxon>
        <taxon>Rosales</taxon>
        <taxon>Rhamnaceae</taxon>
        <taxon>rhamnoid group</taxon>
        <taxon>Rhamneae</taxon>
        <taxon>Rhamnella</taxon>
    </lineage>
</organism>
<keyword evidence="3" id="KW-1185">Reference proteome</keyword>
<comment type="caution">
    <text evidence="2">The sequence shown here is derived from an EMBL/GenBank/DDBJ whole genome shotgun (WGS) entry which is preliminary data.</text>
</comment>
<dbReference type="Pfam" id="PF02519">
    <property type="entry name" value="Auxin_inducible"/>
    <property type="match status" value="1"/>
</dbReference>
<dbReference type="Proteomes" id="UP000796880">
    <property type="component" value="Unassembled WGS sequence"/>
</dbReference>
<evidence type="ECO:0000256" key="1">
    <source>
        <dbReference type="ARBA" id="ARBA00006974"/>
    </source>
</evidence>
<evidence type="ECO:0000313" key="2">
    <source>
        <dbReference type="EMBL" id="KAF3432323.1"/>
    </source>
</evidence>
<dbReference type="OrthoDB" id="1897212at2759"/>
<name>A0A8K0DNR1_9ROSA</name>
<accession>A0A8K0DNR1</accession>
<dbReference type="GO" id="GO:0009733">
    <property type="term" value="P:response to auxin"/>
    <property type="evidence" value="ECO:0007669"/>
    <property type="project" value="InterPro"/>
</dbReference>
<dbReference type="AlphaFoldDB" id="A0A8K0DNR1"/>
<dbReference type="PANTHER" id="PTHR31374">
    <property type="entry name" value="AUXIN-INDUCED PROTEIN-LIKE-RELATED"/>
    <property type="match status" value="1"/>
</dbReference>
<proteinExistence type="inferred from homology"/>
<dbReference type="PANTHER" id="PTHR31374:SF139">
    <property type="entry name" value="OS02G0143300 PROTEIN"/>
    <property type="match status" value="1"/>
</dbReference>
<protein>
    <submittedName>
        <fullName evidence="2">Uncharacterized protein</fullName>
    </submittedName>
</protein>
<dbReference type="EMBL" id="VOIH02000012">
    <property type="protein sequence ID" value="KAF3432323.1"/>
    <property type="molecule type" value="Genomic_DNA"/>
</dbReference>
<sequence>MKRQLCQQLARPKKNINQLLLRRPASMAGKGTSDDATTLLESCSEDSKESLLAQSNANNFKEVPKGFLAVYVGPELRRFVIPMTCLSMPDFRVLMDQAAEEFGFEQQGGLQIPCDEEDFTMILMTCLAKDKKITKRR</sequence>
<gene>
    <name evidence="2" type="ORF">FNV43_RR27063</name>
</gene>
<reference evidence="2" key="1">
    <citation type="submission" date="2020-03" db="EMBL/GenBank/DDBJ databases">
        <title>A high-quality chromosome-level genome assembly of a woody plant with both climbing and erect habits, Rhamnella rubrinervis.</title>
        <authorList>
            <person name="Lu Z."/>
            <person name="Yang Y."/>
            <person name="Zhu X."/>
            <person name="Sun Y."/>
        </authorList>
    </citation>
    <scope>NUCLEOTIDE SEQUENCE</scope>
    <source>
        <strain evidence="2">BYM</strain>
        <tissue evidence="2">Leaf</tissue>
    </source>
</reference>
<comment type="similarity">
    <text evidence="1">Belongs to the ARG7 family.</text>
</comment>